<protein>
    <submittedName>
        <fullName evidence="2">Uncharacterized protein</fullName>
    </submittedName>
</protein>
<evidence type="ECO:0000256" key="1">
    <source>
        <dbReference type="SAM" id="Phobius"/>
    </source>
</evidence>
<comment type="caution">
    <text evidence="2">The sequence shown here is derived from an EMBL/GenBank/DDBJ whole genome shotgun (WGS) entry which is preliminary data.</text>
</comment>
<evidence type="ECO:0000313" key="3">
    <source>
        <dbReference type="Proteomes" id="UP000663853"/>
    </source>
</evidence>
<organism evidence="2 3">
    <name type="scientific">Rhizoctonia solani</name>
    <dbReference type="NCBI Taxonomy" id="456999"/>
    <lineage>
        <taxon>Eukaryota</taxon>
        <taxon>Fungi</taxon>
        <taxon>Dikarya</taxon>
        <taxon>Basidiomycota</taxon>
        <taxon>Agaricomycotina</taxon>
        <taxon>Agaricomycetes</taxon>
        <taxon>Cantharellales</taxon>
        <taxon>Ceratobasidiaceae</taxon>
        <taxon>Rhizoctonia</taxon>
    </lineage>
</organism>
<feature type="non-terminal residue" evidence="2">
    <location>
        <position position="1"/>
    </location>
</feature>
<gene>
    <name evidence="2" type="ORF">RDB_LOCUS114243</name>
</gene>
<feature type="transmembrane region" description="Helical" evidence="1">
    <location>
        <begin position="46"/>
        <end position="66"/>
    </location>
</feature>
<keyword evidence="1" id="KW-1133">Transmembrane helix</keyword>
<accession>A0A8H3D347</accession>
<reference evidence="2" key="1">
    <citation type="submission" date="2021-01" db="EMBL/GenBank/DDBJ databases">
        <authorList>
            <person name="Kaushik A."/>
        </authorList>
    </citation>
    <scope>NUCLEOTIDE SEQUENCE</scope>
    <source>
        <strain evidence="2">AG6-10EEA</strain>
    </source>
</reference>
<proteinExistence type="predicted"/>
<keyword evidence="1" id="KW-0472">Membrane</keyword>
<dbReference type="EMBL" id="CAJMXA010003549">
    <property type="protein sequence ID" value="CAE6502336.1"/>
    <property type="molecule type" value="Genomic_DNA"/>
</dbReference>
<dbReference type="AlphaFoldDB" id="A0A8H3D347"/>
<sequence length="86" mass="9434">MLAVGLVSTTTCTIVIASYIMKQTLFLPQLFRGILSGCTVVPPTSMWIALIPTTIYESTLFILTLWKLGALKKDFGATPLSRRLAE</sequence>
<evidence type="ECO:0000313" key="2">
    <source>
        <dbReference type="EMBL" id="CAE6502336.1"/>
    </source>
</evidence>
<name>A0A8H3D347_9AGAM</name>
<dbReference type="Proteomes" id="UP000663853">
    <property type="component" value="Unassembled WGS sequence"/>
</dbReference>
<keyword evidence="1" id="KW-0812">Transmembrane</keyword>